<keyword evidence="2 4" id="KW-0472">Membrane</keyword>
<feature type="transmembrane region" description="Helical" evidence="4">
    <location>
        <begin position="40"/>
        <end position="63"/>
    </location>
</feature>
<proteinExistence type="predicted"/>
<feature type="compositionally biased region" description="Polar residues" evidence="3">
    <location>
        <begin position="1"/>
        <end position="10"/>
    </location>
</feature>
<dbReference type="Proteomes" id="UP001459277">
    <property type="component" value="Unassembled WGS sequence"/>
</dbReference>
<evidence type="ECO:0000256" key="2">
    <source>
        <dbReference type="ARBA" id="ARBA00023136"/>
    </source>
</evidence>
<dbReference type="EMBL" id="JAZDWU010000011">
    <property type="protein sequence ID" value="KAK9985951.1"/>
    <property type="molecule type" value="Genomic_DNA"/>
</dbReference>
<protein>
    <recommendedName>
        <fullName evidence="7">Late embryogenesis abundant protein LEA-2 subgroup domain-containing protein</fullName>
    </recommendedName>
</protein>
<evidence type="ECO:0000313" key="6">
    <source>
        <dbReference type="Proteomes" id="UP001459277"/>
    </source>
</evidence>
<keyword evidence="4" id="KW-1133">Transmembrane helix</keyword>
<evidence type="ECO:0008006" key="7">
    <source>
        <dbReference type="Google" id="ProtNLM"/>
    </source>
</evidence>
<dbReference type="AlphaFoldDB" id="A0AAW2BIQ3"/>
<dbReference type="PANTHER" id="PTHR31234">
    <property type="entry name" value="LATE EMBRYOGENESIS ABUNDANT (LEA) HYDROXYPROLINE-RICH GLYCOPROTEIN FAMILY"/>
    <property type="match status" value="1"/>
</dbReference>
<keyword evidence="6" id="KW-1185">Reference proteome</keyword>
<dbReference type="InterPro" id="IPR044839">
    <property type="entry name" value="NDR1-like"/>
</dbReference>
<gene>
    <name evidence="5" type="ORF">SO802_030902</name>
</gene>
<evidence type="ECO:0000313" key="5">
    <source>
        <dbReference type="EMBL" id="KAK9985951.1"/>
    </source>
</evidence>
<dbReference type="PANTHER" id="PTHR31234:SF61">
    <property type="entry name" value="OS01G0574800 PROTEIN"/>
    <property type="match status" value="1"/>
</dbReference>
<keyword evidence="4" id="KW-0812">Transmembrane</keyword>
<reference evidence="5 6" key="1">
    <citation type="submission" date="2024-01" db="EMBL/GenBank/DDBJ databases">
        <title>A telomere-to-telomere, gap-free genome of sweet tea (Lithocarpus litseifolius).</title>
        <authorList>
            <person name="Zhou J."/>
        </authorList>
    </citation>
    <scope>NUCLEOTIDE SEQUENCE [LARGE SCALE GENOMIC DNA]</scope>
    <source>
        <strain evidence="5">Zhou-2022a</strain>
        <tissue evidence="5">Leaf</tissue>
    </source>
</reference>
<evidence type="ECO:0000256" key="1">
    <source>
        <dbReference type="ARBA" id="ARBA00004370"/>
    </source>
</evidence>
<organism evidence="5 6">
    <name type="scientific">Lithocarpus litseifolius</name>
    <dbReference type="NCBI Taxonomy" id="425828"/>
    <lineage>
        <taxon>Eukaryota</taxon>
        <taxon>Viridiplantae</taxon>
        <taxon>Streptophyta</taxon>
        <taxon>Embryophyta</taxon>
        <taxon>Tracheophyta</taxon>
        <taxon>Spermatophyta</taxon>
        <taxon>Magnoliopsida</taxon>
        <taxon>eudicotyledons</taxon>
        <taxon>Gunneridae</taxon>
        <taxon>Pentapetalae</taxon>
        <taxon>rosids</taxon>
        <taxon>fabids</taxon>
        <taxon>Fagales</taxon>
        <taxon>Fagaceae</taxon>
        <taxon>Lithocarpus</taxon>
    </lineage>
</organism>
<accession>A0AAW2BIQ3</accession>
<dbReference type="GO" id="GO:0005886">
    <property type="term" value="C:plasma membrane"/>
    <property type="evidence" value="ECO:0007669"/>
    <property type="project" value="TreeGrafter"/>
</dbReference>
<name>A0AAW2BIQ3_9ROSI</name>
<feature type="region of interest" description="Disordered" evidence="3">
    <location>
        <begin position="1"/>
        <end position="25"/>
    </location>
</feature>
<sequence>MAEKQSQLNSAYYGPSIPPQDQSYQRRGRSRSCCYRLFKCLFKTTVSVILIIFIAYIIAWFIFYPRSFKLHVTDAKLTKFNFTTNNNILQYKLDLNISLRNPNKKVTIYFDKIKANALYEGQRFDTESLTELGFKVDRKSTHFLNATFAGQQLIELDAHEISNFNEEKSAGVYSIDLRFYLRIWIGIGDFITGKYKPKVKCELEVPLSSKGNSSTARFETTRCHIYYLITRNHRYV</sequence>
<dbReference type="GO" id="GO:0098542">
    <property type="term" value="P:defense response to other organism"/>
    <property type="evidence" value="ECO:0007669"/>
    <property type="project" value="InterPro"/>
</dbReference>
<comment type="caution">
    <text evidence="5">The sequence shown here is derived from an EMBL/GenBank/DDBJ whole genome shotgun (WGS) entry which is preliminary data.</text>
</comment>
<evidence type="ECO:0000256" key="3">
    <source>
        <dbReference type="SAM" id="MobiDB-lite"/>
    </source>
</evidence>
<comment type="subcellular location">
    <subcellularLocation>
        <location evidence="1">Membrane</location>
    </subcellularLocation>
</comment>
<evidence type="ECO:0000256" key="4">
    <source>
        <dbReference type="SAM" id="Phobius"/>
    </source>
</evidence>